<keyword evidence="2" id="KW-0520">NAD</keyword>
<dbReference type="PANTHER" id="PTHR43818">
    <property type="entry name" value="BCDNA.GH03377"/>
    <property type="match status" value="1"/>
</dbReference>
<feature type="domain" description="GFO/IDH/MocA-like oxidoreductase" evidence="4">
    <location>
        <begin position="146"/>
        <end position="232"/>
    </location>
</feature>
<dbReference type="PANTHER" id="PTHR43818:SF11">
    <property type="entry name" value="BCDNA.GH03377"/>
    <property type="match status" value="1"/>
</dbReference>
<organism evidence="5 6">
    <name type="scientific">Pseudarthrobacter phenanthrenivorans</name>
    <name type="common">Arthrobacter phenanthrenivorans</name>
    <dbReference type="NCBI Taxonomy" id="361575"/>
    <lineage>
        <taxon>Bacteria</taxon>
        <taxon>Bacillati</taxon>
        <taxon>Actinomycetota</taxon>
        <taxon>Actinomycetes</taxon>
        <taxon>Micrococcales</taxon>
        <taxon>Micrococcaceae</taxon>
        <taxon>Pseudarthrobacter</taxon>
    </lineage>
</organism>
<dbReference type="Gene3D" id="3.40.50.720">
    <property type="entry name" value="NAD(P)-binding Rossmann-like Domain"/>
    <property type="match status" value="1"/>
</dbReference>
<dbReference type="Gene3D" id="3.30.360.10">
    <property type="entry name" value="Dihydrodipicolinate Reductase, domain 2"/>
    <property type="match status" value="1"/>
</dbReference>
<dbReference type="InterPro" id="IPR000683">
    <property type="entry name" value="Gfo/Idh/MocA-like_OxRdtase_N"/>
</dbReference>
<evidence type="ECO:0008006" key="7">
    <source>
        <dbReference type="Google" id="ProtNLM"/>
    </source>
</evidence>
<dbReference type="EMBL" id="JWTB01000005">
    <property type="protein sequence ID" value="KIC69230.1"/>
    <property type="molecule type" value="Genomic_DNA"/>
</dbReference>
<name>A0A0B4DXP5_PSEPS</name>
<reference evidence="5 6" key="1">
    <citation type="submission" date="2014-12" db="EMBL/GenBank/DDBJ databases">
        <title>Genome sequencing of Arthrobacter phenanthrenivorans SWC37.</title>
        <authorList>
            <person name="Tan P.W."/>
            <person name="Chan K.-G."/>
        </authorList>
    </citation>
    <scope>NUCLEOTIDE SEQUENCE [LARGE SCALE GENOMIC DNA]</scope>
    <source>
        <strain evidence="5 6">SWC37</strain>
    </source>
</reference>
<sequence>MISTNPVPRVAVVGAAGWAGSRHARAFATAGADVTVLVEKDDRASPLARELDATVVASTEALRPEHADLVAVALPTTIQPAICADLLNRGFRVLTEKPVAADAEGAAVLAAASGVNERLMIGYTLHQHPAASLVSQWVGNNEVIAVSVRSVAHKQNVNSWRADPKEGGVAVVNGIHAIELVSSWFDGDPKVLATSSSSSLYGSPVPEHVVTDIEFPAGALFHLQSYWSPWQEPQGLNQGDWSLTIDVLARDGRILWANDTVHVWNRDGNHDTTSFAPSDLFLRQAEAALKFCTGEPPAVTFTQALRATAIADEVVAAAASRAKDAAAH</sequence>
<evidence type="ECO:0000313" key="6">
    <source>
        <dbReference type="Proteomes" id="UP000031196"/>
    </source>
</evidence>
<dbReference type="OrthoDB" id="4919373at2"/>
<proteinExistence type="predicted"/>
<dbReference type="SUPFAM" id="SSF51735">
    <property type="entry name" value="NAD(P)-binding Rossmann-fold domains"/>
    <property type="match status" value="1"/>
</dbReference>
<dbReference type="RefSeq" id="WP_043449584.1">
    <property type="nucleotide sequence ID" value="NZ_JWTB01000005.1"/>
</dbReference>
<comment type="caution">
    <text evidence="5">The sequence shown here is derived from an EMBL/GenBank/DDBJ whole genome shotgun (WGS) entry which is preliminary data.</text>
</comment>
<accession>A0A0B4DXP5</accession>
<dbReference type="AlphaFoldDB" id="A0A0B4DXP5"/>
<dbReference type="InterPro" id="IPR036291">
    <property type="entry name" value="NAD(P)-bd_dom_sf"/>
</dbReference>
<keyword evidence="1" id="KW-0560">Oxidoreductase</keyword>
<dbReference type="InterPro" id="IPR055170">
    <property type="entry name" value="GFO_IDH_MocA-like_dom"/>
</dbReference>
<dbReference type="InterPro" id="IPR050463">
    <property type="entry name" value="Gfo/Idh/MocA_oxidrdct_glycsds"/>
</dbReference>
<feature type="domain" description="Gfo/Idh/MocA-like oxidoreductase N-terminal" evidence="3">
    <location>
        <begin position="9"/>
        <end position="121"/>
    </location>
</feature>
<evidence type="ECO:0000313" key="5">
    <source>
        <dbReference type="EMBL" id="KIC69230.1"/>
    </source>
</evidence>
<gene>
    <name evidence="5" type="ORF">RM50_02555</name>
</gene>
<evidence type="ECO:0000259" key="3">
    <source>
        <dbReference type="Pfam" id="PF01408"/>
    </source>
</evidence>
<protein>
    <recommendedName>
        <fullName evidence="7">Gfo/Idh/MocA family oxidoreductase</fullName>
    </recommendedName>
</protein>
<dbReference type="GO" id="GO:0016491">
    <property type="term" value="F:oxidoreductase activity"/>
    <property type="evidence" value="ECO:0007669"/>
    <property type="project" value="UniProtKB-KW"/>
</dbReference>
<dbReference type="Pfam" id="PF01408">
    <property type="entry name" value="GFO_IDH_MocA"/>
    <property type="match status" value="1"/>
</dbReference>
<dbReference type="GO" id="GO:0000166">
    <property type="term" value="F:nucleotide binding"/>
    <property type="evidence" value="ECO:0007669"/>
    <property type="project" value="InterPro"/>
</dbReference>
<evidence type="ECO:0000259" key="4">
    <source>
        <dbReference type="Pfam" id="PF22725"/>
    </source>
</evidence>
<evidence type="ECO:0000256" key="2">
    <source>
        <dbReference type="ARBA" id="ARBA00023027"/>
    </source>
</evidence>
<dbReference type="Proteomes" id="UP000031196">
    <property type="component" value="Unassembled WGS sequence"/>
</dbReference>
<dbReference type="SUPFAM" id="SSF55347">
    <property type="entry name" value="Glyceraldehyde-3-phosphate dehydrogenase-like, C-terminal domain"/>
    <property type="match status" value="1"/>
</dbReference>
<dbReference type="Pfam" id="PF22725">
    <property type="entry name" value="GFO_IDH_MocA_C3"/>
    <property type="match status" value="1"/>
</dbReference>
<evidence type="ECO:0000256" key="1">
    <source>
        <dbReference type="ARBA" id="ARBA00023002"/>
    </source>
</evidence>